<organism evidence="2 3">
    <name type="scientific">Cetraspora pellucida</name>
    <dbReference type="NCBI Taxonomy" id="1433469"/>
    <lineage>
        <taxon>Eukaryota</taxon>
        <taxon>Fungi</taxon>
        <taxon>Fungi incertae sedis</taxon>
        <taxon>Mucoromycota</taxon>
        <taxon>Glomeromycotina</taxon>
        <taxon>Glomeromycetes</taxon>
        <taxon>Diversisporales</taxon>
        <taxon>Gigasporaceae</taxon>
        <taxon>Cetraspora</taxon>
    </lineage>
</organism>
<evidence type="ECO:0000256" key="1">
    <source>
        <dbReference type="SAM" id="MobiDB-lite"/>
    </source>
</evidence>
<gene>
    <name evidence="2" type="ORF">CPELLU_LOCUS10716</name>
</gene>
<feature type="non-terminal residue" evidence="2">
    <location>
        <position position="55"/>
    </location>
</feature>
<sequence>MHIEEENQSDREITNQIPVTAFSKTSKKENTNKTKLKDKKFKEDQEISLEDILDD</sequence>
<accession>A0A9N9HJS5</accession>
<name>A0A9N9HJS5_9GLOM</name>
<evidence type="ECO:0000313" key="3">
    <source>
        <dbReference type="Proteomes" id="UP000789759"/>
    </source>
</evidence>
<comment type="caution">
    <text evidence="2">The sequence shown here is derived from an EMBL/GenBank/DDBJ whole genome shotgun (WGS) entry which is preliminary data.</text>
</comment>
<dbReference type="AlphaFoldDB" id="A0A9N9HJS5"/>
<dbReference type="EMBL" id="CAJVQA010008986">
    <property type="protein sequence ID" value="CAG8679710.1"/>
    <property type="molecule type" value="Genomic_DNA"/>
</dbReference>
<feature type="compositionally biased region" description="Basic and acidic residues" evidence="1">
    <location>
        <begin position="1"/>
        <end position="13"/>
    </location>
</feature>
<feature type="region of interest" description="Disordered" evidence="1">
    <location>
        <begin position="1"/>
        <end position="39"/>
    </location>
</feature>
<reference evidence="2" key="1">
    <citation type="submission" date="2021-06" db="EMBL/GenBank/DDBJ databases">
        <authorList>
            <person name="Kallberg Y."/>
            <person name="Tangrot J."/>
            <person name="Rosling A."/>
        </authorList>
    </citation>
    <scope>NUCLEOTIDE SEQUENCE</scope>
    <source>
        <strain evidence="2">FL966</strain>
    </source>
</reference>
<dbReference type="Proteomes" id="UP000789759">
    <property type="component" value="Unassembled WGS sequence"/>
</dbReference>
<keyword evidence="3" id="KW-1185">Reference proteome</keyword>
<protein>
    <submittedName>
        <fullName evidence="2">13047_t:CDS:1</fullName>
    </submittedName>
</protein>
<evidence type="ECO:0000313" key="2">
    <source>
        <dbReference type="EMBL" id="CAG8679710.1"/>
    </source>
</evidence>
<proteinExistence type="predicted"/>